<dbReference type="Proteomes" id="UP000636709">
    <property type="component" value="Unassembled WGS sequence"/>
</dbReference>
<sequence>MPPPWNKILRALPRFVVIRSNHNGGPVRSLDLVSLLLRWQKQDGERHEKEDAAQFRLQECWPLFIGLWYYFWLSHLWRTKTTCLCSHSYEPSHRFGHEFWSYSLRPKKNTILAIQ</sequence>
<reference evidence="1" key="1">
    <citation type="submission" date="2020-07" db="EMBL/GenBank/DDBJ databases">
        <title>Genome sequence and genetic diversity analysis of an under-domesticated orphan crop, white fonio (Digitaria exilis).</title>
        <authorList>
            <person name="Bennetzen J.L."/>
            <person name="Chen S."/>
            <person name="Ma X."/>
            <person name="Wang X."/>
            <person name="Yssel A.E.J."/>
            <person name="Chaluvadi S.R."/>
            <person name="Johnson M."/>
            <person name="Gangashetty P."/>
            <person name="Hamidou F."/>
            <person name="Sanogo M.D."/>
            <person name="Zwaenepoel A."/>
            <person name="Wallace J."/>
            <person name="Van De Peer Y."/>
            <person name="Van Deynze A."/>
        </authorList>
    </citation>
    <scope>NUCLEOTIDE SEQUENCE</scope>
    <source>
        <tissue evidence="1">Leaves</tissue>
    </source>
</reference>
<keyword evidence="2" id="KW-1185">Reference proteome</keyword>
<gene>
    <name evidence="1" type="ORF">HU200_062954</name>
</gene>
<comment type="caution">
    <text evidence="1">The sequence shown here is derived from an EMBL/GenBank/DDBJ whole genome shotgun (WGS) entry which is preliminary data.</text>
</comment>
<proteinExistence type="predicted"/>
<accession>A0A835A9D5</accession>
<organism evidence="1 2">
    <name type="scientific">Digitaria exilis</name>
    <dbReference type="NCBI Taxonomy" id="1010633"/>
    <lineage>
        <taxon>Eukaryota</taxon>
        <taxon>Viridiplantae</taxon>
        <taxon>Streptophyta</taxon>
        <taxon>Embryophyta</taxon>
        <taxon>Tracheophyta</taxon>
        <taxon>Spermatophyta</taxon>
        <taxon>Magnoliopsida</taxon>
        <taxon>Liliopsida</taxon>
        <taxon>Poales</taxon>
        <taxon>Poaceae</taxon>
        <taxon>PACMAD clade</taxon>
        <taxon>Panicoideae</taxon>
        <taxon>Panicodae</taxon>
        <taxon>Paniceae</taxon>
        <taxon>Anthephorinae</taxon>
        <taxon>Digitaria</taxon>
    </lineage>
</organism>
<evidence type="ECO:0000313" key="1">
    <source>
        <dbReference type="EMBL" id="KAF8652013.1"/>
    </source>
</evidence>
<evidence type="ECO:0000313" key="2">
    <source>
        <dbReference type="Proteomes" id="UP000636709"/>
    </source>
</evidence>
<dbReference type="EMBL" id="JACEFO010002671">
    <property type="protein sequence ID" value="KAF8652013.1"/>
    <property type="molecule type" value="Genomic_DNA"/>
</dbReference>
<protein>
    <submittedName>
        <fullName evidence="1">Uncharacterized protein</fullName>
    </submittedName>
</protein>
<name>A0A835A9D5_9POAL</name>
<dbReference type="AlphaFoldDB" id="A0A835A9D5"/>